<keyword evidence="5 7" id="KW-0472">Membrane</keyword>
<evidence type="ECO:0000256" key="4">
    <source>
        <dbReference type="ARBA" id="ARBA00022989"/>
    </source>
</evidence>
<feature type="transmembrane region" description="Helical" evidence="7">
    <location>
        <begin position="339"/>
        <end position="361"/>
    </location>
</feature>
<evidence type="ECO:0000256" key="3">
    <source>
        <dbReference type="ARBA" id="ARBA00022692"/>
    </source>
</evidence>
<keyword evidence="2" id="KW-0813">Transport</keyword>
<dbReference type="GO" id="GO:0022857">
    <property type="term" value="F:transmembrane transporter activity"/>
    <property type="evidence" value="ECO:0007669"/>
    <property type="project" value="InterPro"/>
</dbReference>
<sequence length="484" mass="53796">MSDNDAQKDHVAGLEFKDPDTSVADIEDIALDPKKERKLLIKLDFAFIPIIMFTYLSCFLDRTSIGNVKVAGMPEAINASDSEFSTAVSIFYVTYVLLEAPWAVAMKKLTPRNILTGLCIVWSIVTIFTGFIENIAALYAIRLILGACEAGLFPCLNLYLTMVYRREEQAKRVSYLMSCAAISGAVGGLLAYGLLQMDGIGGKAGWRWVYIIEGLFSAVCAIMIWFGLPNDPANAYFLNGEEKWMMRVRNEQRRKYMGSEKFSWEEMRNAVLDPKLAMSSITQFCQDILLYGFSTFLPTILQSIGYNSLMSNVLTVPVYCWAAIVFIAVAVCADRFSKFAWFLIGVNIFGIIGYILLLAVSNDAVKYFATYLCGIATYAGVGLNIAWLNVNVAPQYRRAMELGLQQTVGNIAGIVSGQVYRKSPYVLGNAFSMGSLVVAQVVIGVHALYLHRENSVKEKIESGEIEDTRRVRSGDAAVDFKYHY</sequence>
<feature type="transmembrane region" description="Helical" evidence="7">
    <location>
        <begin position="288"/>
        <end position="306"/>
    </location>
</feature>
<feature type="transmembrane region" description="Helical" evidence="7">
    <location>
        <begin position="207"/>
        <end position="228"/>
    </location>
</feature>
<name>A0A3A2ZWB6_9EURO</name>
<comment type="subcellular location">
    <subcellularLocation>
        <location evidence="1">Membrane</location>
        <topology evidence="1">Multi-pass membrane protein</topology>
    </subcellularLocation>
</comment>
<keyword evidence="3 7" id="KW-0812">Transmembrane</keyword>
<dbReference type="PROSITE" id="PS50850">
    <property type="entry name" value="MFS"/>
    <property type="match status" value="1"/>
</dbReference>
<proteinExistence type="inferred from homology"/>
<evidence type="ECO:0000313" key="10">
    <source>
        <dbReference type="Proteomes" id="UP000266188"/>
    </source>
</evidence>
<dbReference type="GO" id="GO:0016020">
    <property type="term" value="C:membrane"/>
    <property type="evidence" value="ECO:0007669"/>
    <property type="project" value="UniProtKB-SubCell"/>
</dbReference>
<dbReference type="Gene3D" id="1.20.1250.20">
    <property type="entry name" value="MFS general substrate transporter like domains"/>
    <property type="match status" value="2"/>
</dbReference>
<evidence type="ECO:0000256" key="1">
    <source>
        <dbReference type="ARBA" id="ARBA00004141"/>
    </source>
</evidence>
<dbReference type="InterPro" id="IPR036259">
    <property type="entry name" value="MFS_trans_sf"/>
</dbReference>
<dbReference type="FunFam" id="1.20.1250.20:FF:000068">
    <property type="entry name" value="MFS general substrate transporter"/>
    <property type="match status" value="1"/>
</dbReference>
<evidence type="ECO:0000259" key="8">
    <source>
        <dbReference type="PROSITE" id="PS50850"/>
    </source>
</evidence>
<feature type="transmembrane region" description="Helical" evidence="7">
    <location>
        <begin position="138"/>
        <end position="161"/>
    </location>
</feature>
<dbReference type="SUPFAM" id="SSF103473">
    <property type="entry name" value="MFS general substrate transporter"/>
    <property type="match status" value="1"/>
</dbReference>
<dbReference type="AlphaFoldDB" id="A0A3A2ZWB6"/>
<feature type="transmembrane region" description="Helical" evidence="7">
    <location>
        <begin position="173"/>
        <end position="195"/>
    </location>
</feature>
<feature type="transmembrane region" description="Helical" evidence="7">
    <location>
        <begin position="114"/>
        <end position="132"/>
    </location>
</feature>
<evidence type="ECO:0000256" key="2">
    <source>
        <dbReference type="ARBA" id="ARBA00022448"/>
    </source>
</evidence>
<dbReference type="EMBL" id="MVGC01000003">
    <property type="protein sequence ID" value="RJE27438.1"/>
    <property type="molecule type" value="Genomic_DNA"/>
</dbReference>
<evidence type="ECO:0000256" key="6">
    <source>
        <dbReference type="ARBA" id="ARBA00037968"/>
    </source>
</evidence>
<accession>A0A3A2ZWB6</accession>
<comment type="caution">
    <text evidence="9">The sequence shown here is derived from an EMBL/GenBank/DDBJ whole genome shotgun (WGS) entry which is preliminary data.</text>
</comment>
<organism evidence="9 10">
    <name type="scientific">Aspergillus sclerotialis</name>
    <dbReference type="NCBI Taxonomy" id="2070753"/>
    <lineage>
        <taxon>Eukaryota</taxon>
        <taxon>Fungi</taxon>
        <taxon>Dikarya</taxon>
        <taxon>Ascomycota</taxon>
        <taxon>Pezizomycotina</taxon>
        <taxon>Eurotiomycetes</taxon>
        <taxon>Eurotiomycetidae</taxon>
        <taxon>Eurotiales</taxon>
        <taxon>Aspergillaceae</taxon>
        <taxon>Aspergillus</taxon>
        <taxon>Aspergillus subgen. Polypaecilum</taxon>
    </lineage>
</organism>
<dbReference type="InterPro" id="IPR020846">
    <property type="entry name" value="MFS_dom"/>
</dbReference>
<dbReference type="Proteomes" id="UP000266188">
    <property type="component" value="Unassembled WGS sequence"/>
</dbReference>
<keyword evidence="4 7" id="KW-1133">Transmembrane helix</keyword>
<dbReference type="PANTHER" id="PTHR43791">
    <property type="entry name" value="PERMEASE-RELATED"/>
    <property type="match status" value="1"/>
</dbReference>
<keyword evidence="10" id="KW-1185">Reference proteome</keyword>
<feature type="transmembrane region" description="Helical" evidence="7">
    <location>
        <begin position="367"/>
        <end position="390"/>
    </location>
</feature>
<gene>
    <name evidence="9" type="ORF">PHISCL_00172</name>
</gene>
<dbReference type="OrthoDB" id="2962993at2759"/>
<feature type="transmembrane region" description="Helical" evidence="7">
    <location>
        <begin position="426"/>
        <end position="450"/>
    </location>
</feature>
<dbReference type="InterPro" id="IPR011701">
    <property type="entry name" value="MFS"/>
</dbReference>
<protein>
    <submittedName>
        <fullName evidence="9">Transporter</fullName>
    </submittedName>
</protein>
<dbReference type="FunFam" id="1.20.1250.20:FF:000018">
    <property type="entry name" value="MFS transporter permease"/>
    <property type="match status" value="1"/>
</dbReference>
<feature type="transmembrane region" description="Helical" evidence="7">
    <location>
        <begin position="43"/>
        <end position="64"/>
    </location>
</feature>
<comment type="similarity">
    <text evidence="6">Belongs to the major facilitator superfamily. Allantoate permease family.</text>
</comment>
<dbReference type="Pfam" id="PF07690">
    <property type="entry name" value="MFS_1"/>
    <property type="match status" value="1"/>
</dbReference>
<feature type="transmembrane region" description="Helical" evidence="7">
    <location>
        <begin position="84"/>
        <end position="102"/>
    </location>
</feature>
<feature type="domain" description="Major facilitator superfamily (MFS) profile" evidence="8">
    <location>
        <begin position="47"/>
        <end position="455"/>
    </location>
</feature>
<evidence type="ECO:0000256" key="7">
    <source>
        <dbReference type="SAM" id="Phobius"/>
    </source>
</evidence>
<evidence type="ECO:0000256" key="5">
    <source>
        <dbReference type="ARBA" id="ARBA00023136"/>
    </source>
</evidence>
<feature type="transmembrane region" description="Helical" evidence="7">
    <location>
        <begin position="312"/>
        <end position="332"/>
    </location>
</feature>
<reference evidence="10" key="1">
    <citation type="submission" date="2017-02" db="EMBL/GenBank/DDBJ databases">
        <authorList>
            <person name="Tafer H."/>
            <person name="Lopandic K."/>
        </authorList>
    </citation>
    <scope>NUCLEOTIDE SEQUENCE [LARGE SCALE GENOMIC DNA]</scope>
    <source>
        <strain evidence="10">CBS 366.77</strain>
    </source>
</reference>
<dbReference type="PANTHER" id="PTHR43791:SF24">
    <property type="entry name" value="NICOTINIC ACID PLASMA MEMBRANE TRANSPORTER"/>
    <property type="match status" value="1"/>
</dbReference>
<evidence type="ECO:0000313" key="9">
    <source>
        <dbReference type="EMBL" id="RJE27438.1"/>
    </source>
</evidence>